<organism evidence="1 2">
    <name type="scientific">Bdellovibrio reynosensis</name>
    <dbReference type="NCBI Taxonomy" id="2835041"/>
    <lineage>
        <taxon>Bacteria</taxon>
        <taxon>Pseudomonadati</taxon>
        <taxon>Bdellovibrionota</taxon>
        <taxon>Bdellovibrionia</taxon>
        <taxon>Bdellovibrionales</taxon>
        <taxon>Pseudobdellovibrionaceae</taxon>
        <taxon>Bdellovibrio</taxon>
    </lineage>
</organism>
<name>A0ABY4CC16_9BACT</name>
<dbReference type="PANTHER" id="PTHR37519:SF1">
    <property type="entry name" value="DIHYDROXYBIPHENYL DIOXYGENASE DOMAIN-CONTAINING PROTEIN"/>
    <property type="match status" value="1"/>
</dbReference>
<reference evidence="1" key="1">
    <citation type="submission" date="2022-03" db="EMBL/GenBank/DDBJ databases">
        <title>Genome Identification and Characterization of new species Bdellovibrio reynosense LBG001 sp. nov. from a Mexico soil sample.</title>
        <authorList>
            <person name="Camilli A."/>
            <person name="Ajao Y."/>
            <person name="Guo X."/>
        </authorList>
    </citation>
    <scope>NUCLEOTIDE SEQUENCE</scope>
    <source>
        <strain evidence="1">LBG001</strain>
    </source>
</reference>
<proteinExistence type="predicted"/>
<dbReference type="RefSeq" id="WP_243539912.1">
    <property type="nucleotide sequence ID" value="NZ_CP093442.1"/>
</dbReference>
<evidence type="ECO:0000313" key="1">
    <source>
        <dbReference type="EMBL" id="UOF02445.1"/>
    </source>
</evidence>
<accession>A0ABY4CC16</accession>
<dbReference type="Proteomes" id="UP000830116">
    <property type="component" value="Chromosome"/>
</dbReference>
<dbReference type="InterPro" id="IPR010393">
    <property type="entry name" value="DUF991_YecM-like"/>
</dbReference>
<dbReference type="EMBL" id="CP093442">
    <property type="protein sequence ID" value="UOF02445.1"/>
    <property type="molecule type" value="Genomic_DNA"/>
</dbReference>
<gene>
    <name evidence="1" type="ORF">MNR06_05715</name>
</gene>
<dbReference type="InterPro" id="IPR029068">
    <property type="entry name" value="Glyas_Bleomycin-R_OHBP_Dase"/>
</dbReference>
<dbReference type="SUPFAM" id="SSF54593">
    <property type="entry name" value="Glyoxalase/Bleomycin resistance protein/Dihydroxybiphenyl dioxygenase"/>
    <property type="match status" value="1"/>
</dbReference>
<sequence>METITTKFEFEDFRSRGEQFFQSLIDALAALGLPTHLASDHLCFRVATTEEYQEYKTHLLNHGTLLTEANVNGRPIATFKLHTPFKTKTHEIPLVELPAPKPGANYASGFEHAEFIIEESFETFAARFPEVKFEEPTKKTINAEMCLKLEGKQAKFHHQSLERIIEMEKGES</sequence>
<protein>
    <submittedName>
        <fullName evidence="1">VOC family protein</fullName>
    </submittedName>
</protein>
<dbReference type="Pfam" id="PF06185">
    <property type="entry name" value="YecM"/>
    <property type="match status" value="1"/>
</dbReference>
<dbReference type="PANTHER" id="PTHR37519">
    <property type="match status" value="1"/>
</dbReference>
<dbReference type="Gene3D" id="3.10.180.10">
    <property type="entry name" value="2,3-Dihydroxybiphenyl 1,2-Dioxygenase, domain 1"/>
    <property type="match status" value="1"/>
</dbReference>
<evidence type="ECO:0000313" key="2">
    <source>
        <dbReference type="Proteomes" id="UP000830116"/>
    </source>
</evidence>
<keyword evidence="2" id="KW-1185">Reference proteome</keyword>